<evidence type="ECO:0008006" key="4">
    <source>
        <dbReference type="Google" id="ProtNLM"/>
    </source>
</evidence>
<organism evidence="3">
    <name type="scientific">Pseudomonas saudimassiliensis</name>
    <dbReference type="NCBI Taxonomy" id="1461581"/>
    <lineage>
        <taxon>Bacteria</taxon>
        <taxon>Pseudomonadati</taxon>
        <taxon>Pseudomonadota</taxon>
        <taxon>Gammaproteobacteria</taxon>
        <taxon>Pseudomonadales</taxon>
        <taxon>Pseudomonadaceae</taxon>
        <taxon>Pseudomonas</taxon>
    </lineage>
</organism>
<keyword evidence="2" id="KW-1133">Transmembrane helix</keyword>
<dbReference type="AlphaFoldDB" id="A0A078MJB7"/>
<keyword evidence="2" id="KW-0472">Membrane</keyword>
<protein>
    <recommendedName>
        <fullName evidence="4">DUF485 domain-containing protein</fullName>
    </recommendedName>
</protein>
<gene>
    <name evidence="3" type="ORF">BN1049_02718</name>
</gene>
<keyword evidence="2" id="KW-0812">Transmembrane</keyword>
<sequence length="105" mass="11477">MLELHNVRALPARRGPRHGRLVWICTLGLGALYLIFLLLVAFRPASLGTALPDPDLVLWAGGLLLLSLTFTLATLHFRQASHEFAQATSGSMAMTKPTKNQQQGE</sequence>
<reference evidence="3" key="1">
    <citation type="submission" date="2014-07" db="EMBL/GenBank/DDBJ databases">
        <authorList>
            <person name="Urmite Genomes Urmite Genomes"/>
        </authorList>
    </citation>
    <scope>NUCLEOTIDE SEQUENCE</scope>
    <source>
        <strain evidence="3">12M76_air</strain>
    </source>
</reference>
<name>A0A078MJB7_9PSED</name>
<feature type="transmembrane region" description="Helical" evidence="2">
    <location>
        <begin position="21"/>
        <end position="44"/>
    </location>
</feature>
<dbReference type="InterPro" id="IPR007436">
    <property type="entry name" value="DUF485"/>
</dbReference>
<evidence type="ECO:0000256" key="2">
    <source>
        <dbReference type="SAM" id="Phobius"/>
    </source>
</evidence>
<dbReference type="RefSeq" id="WP_044500751.1">
    <property type="nucleotide sequence ID" value="NZ_LK391969.1"/>
</dbReference>
<feature type="transmembrane region" description="Helical" evidence="2">
    <location>
        <begin position="56"/>
        <end position="77"/>
    </location>
</feature>
<feature type="region of interest" description="Disordered" evidence="1">
    <location>
        <begin position="86"/>
        <end position="105"/>
    </location>
</feature>
<accession>A0A078MJB7</accession>
<dbReference type="EMBL" id="LK391969">
    <property type="protein sequence ID" value="CEF27759.1"/>
    <property type="molecule type" value="Genomic_DNA"/>
</dbReference>
<evidence type="ECO:0000313" key="3">
    <source>
        <dbReference type="EMBL" id="CEA06334.1"/>
    </source>
</evidence>
<proteinExistence type="predicted"/>
<dbReference type="Pfam" id="PF04341">
    <property type="entry name" value="DUF485"/>
    <property type="match status" value="1"/>
</dbReference>
<dbReference type="PATRIC" id="fig|1461581.3.peg.2677"/>
<dbReference type="EMBL" id="LM997413">
    <property type="protein sequence ID" value="CEA06334.1"/>
    <property type="molecule type" value="Genomic_DNA"/>
</dbReference>
<evidence type="ECO:0000256" key="1">
    <source>
        <dbReference type="SAM" id="MobiDB-lite"/>
    </source>
</evidence>